<evidence type="ECO:0000313" key="1">
    <source>
        <dbReference type="EMBL" id="PMP95593.1"/>
    </source>
</evidence>
<dbReference type="EMBL" id="PNJD01000325">
    <property type="protein sequence ID" value="PMP95593.1"/>
    <property type="molecule type" value="Genomic_DNA"/>
</dbReference>
<accession>A0A2N7QB09</accession>
<dbReference type="Proteomes" id="UP000235619">
    <property type="component" value="Unassembled WGS sequence"/>
</dbReference>
<name>A0A2N7QB09_9BACT</name>
<reference evidence="1 2" key="1">
    <citation type="submission" date="2018-01" db="EMBL/GenBank/DDBJ databases">
        <title>Metagenomic assembled genomes from two thermal pools in the Uzon Caldera, Kamchatka, Russia.</title>
        <authorList>
            <person name="Wilkins L."/>
            <person name="Ettinger C."/>
        </authorList>
    </citation>
    <scope>NUCLEOTIDE SEQUENCE [LARGE SCALE GENOMIC DNA]</scope>
    <source>
        <strain evidence="1">ARK-04</strain>
    </source>
</reference>
<organism evidence="1 2">
    <name type="scientific">Thermodesulfobacterium geofontis</name>
    <dbReference type="NCBI Taxonomy" id="1295609"/>
    <lineage>
        <taxon>Bacteria</taxon>
        <taxon>Pseudomonadati</taxon>
        <taxon>Thermodesulfobacteriota</taxon>
        <taxon>Thermodesulfobacteria</taxon>
        <taxon>Thermodesulfobacteriales</taxon>
        <taxon>Thermodesulfobacteriaceae</taxon>
        <taxon>Thermodesulfobacterium</taxon>
    </lineage>
</organism>
<feature type="non-terminal residue" evidence="1">
    <location>
        <position position="62"/>
    </location>
</feature>
<sequence>MKVAVAVEYLGKLYYGSYETKKEDLLSYDQIRSPHGECLPKNRIKGYCYNHKKDVIIHLEDD</sequence>
<comment type="caution">
    <text evidence="1">The sequence shown here is derived from an EMBL/GenBank/DDBJ whole genome shotgun (WGS) entry which is preliminary data.</text>
</comment>
<dbReference type="AlphaFoldDB" id="A0A2N7QB09"/>
<gene>
    <name evidence="1" type="ORF">C0169_05305</name>
</gene>
<protein>
    <submittedName>
        <fullName evidence="1">Uncharacterized protein</fullName>
    </submittedName>
</protein>
<evidence type="ECO:0000313" key="2">
    <source>
        <dbReference type="Proteomes" id="UP000235619"/>
    </source>
</evidence>
<proteinExistence type="predicted"/>